<proteinExistence type="predicted"/>
<feature type="compositionally biased region" description="Basic and acidic residues" evidence="1">
    <location>
        <begin position="115"/>
        <end position="127"/>
    </location>
</feature>
<protein>
    <submittedName>
        <fullName evidence="2">Uncharacterized protein</fullName>
    </submittedName>
</protein>
<keyword evidence="3" id="KW-1185">Reference proteome</keyword>
<name>A0A5C7IYJ4_9ROSI</name>
<feature type="compositionally biased region" description="Basic residues" evidence="1">
    <location>
        <begin position="231"/>
        <end position="243"/>
    </location>
</feature>
<evidence type="ECO:0000313" key="3">
    <source>
        <dbReference type="Proteomes" id="UP000323000"/>
    </source>
</evidence>
<dbReference type="OrthoDB" id="696117at2759"/>
<evidence type="ECO:0000256" key="1">
    <source>
        <dbReference type="SAM" id="MobiDB-lite"/>
    </source>
</evidence>
<dbReference type="PANTHER" id="PTHR48227:SF1">
    <property type="entry name" value="DNA LIGASE 1-LIKE"/>
    <property type="match status" value="1"/>
</dbReference>
<dbReference type="EMBL" id="VAHF01000001">
    <property type="protein sequence ID" value="TXG73954.1"/>
    <property type="molecule type" value="Genomic_DNA"/>
</dbReference>
<organism evidence="2 3">
    <name type="scientific">Acer yangbiense</name>
    <dbReference type="NCBI Taxonomy" id="1000413"/>
    <lineage>
        <taxon>Eukaryota</taxon>
        <taxon>Viridiplantae</taxon>
        <taxon>Streptophyta</taxon>
        <taxon>Embryophyta</taxon>
        <taxon>Tracheophyta</taxon>
        <taxon>Spermatophyta</taxon>
        <taxon>Magnoliopsida</taxon>
        <taxon>eudicotyledons</taxon>
        <taxon>Gunneridae</taxon>
        <taxon>Pentapetalae</taxon>
        <taxon>rosids</taxon>
        <taxon>malvids</taxon>
        <taxon>Sapindales</taxon>
        <taxon>Sapindaceae</taxon>
        <taxon>Hippocastanoideae</taxon>
        <taxon>Acereae</taxon>
        <taxon>Acer</taxon>
    </lineage>
</organism>
<evidence type="ECO:0000313" key="2">
    <source>
        <dbReference type="EMBL" id="TXG73954.1"/>
    </source>
</evidence>
<feature type="compositionally biased region" description="Polar residues" evidence="1">
    <location>
        <begin position="79"/>
        <end position="94"/>
    </location>
</feature>
<feature type="region of interest" description="Disordered" evidence="1">
    <location>
        <begin position="55"/>
        <end position="243"/>
    </location>
</feature>
<feature type="compositionally biased region" description="Basic and acidic residues" evidence="1">
    <location>
        <begin position="151"/>
        <end position="174"/>
    </location>
</feature>
<dbReference type="AlphaFoldDB" id="A0A5C7IYJ4"/>
<accession>A0A5C7IYJ4</accession>
<comment type="caution">
    <text evidence="2">The sequence shown here is derived from an EMBL/GenBank/DDBJ whole genome shotgun (WGS) entry which is preliminary data.</text>
</comment>
<sequence>MKTVTGRVLSTKPISISKAASILSNFVSAETGASQAVCAYLRRTSISFHELSQLHKELKPNRKQKTPKSKTAAADENPTRSAISSQRELTQELSRGTGDDFGGESEKKKNKKKRSEIENLEESKGETGIEEDGNLGIENERKKTQKKHRKEKEIVGDEIANSKEDGDVGIENERKKHKKKKEKSKSGSEIGSFEENGGGIGNEEEGMKKKKKRKSREIEDGIETNSEDLHSKKKKKRKTEGQS</sequence>
<dbReference type="Proteomes" id="UP000323000">
    <property type="component" value="Chromosome 1"/>
</dbReference>
<dbReference type="PANTHER" id="PTHR48227">
    <property type="entry name" value="DNA TOPOISOMERASE 1-LIKE"/>
    <property type="match status" value="1"/>
</dbReference>
<gene>
    <name evidence="2" type="ORF">EZV62_002533</name>
</gene>
<reference evidence="3" key="1">
    <citation type="journal article" date="2019" name="Gigascience">
        <title>De novo genome assembly of the endangered Acer yangbiense, a plant species with extremely small populations endemic to Yunnan Province, China.</title>
        <authorList>
            <person name="Yang J."/>
            <person name="Wariss H.M."/>
            <person name="Tao L."/>
            <person name="Zhang R."/>
            <person name="Yun Q."/>
            <person name="Hollingsworth P."/>
            <person name="Dao Z."/>
            <person name="Luo G."/>
            <person name="Guo H."/>
            <person name="Ma Y."/>
            <person name="Sun W."/>
        </authorList>
    </citation>
    <scope>NUCLEOTIDE SEQUENCE [LARGE SCALE GENOMIC DNA]</scope>
    <source>
        <strain evidence="3">cv. Malutang</strain>
    </source>
</reference>